<proteinExistence type="predicted"/>
<dbReference type="SUPFAM" id="SSF56672">
    <property type="entry name" value="DNA/RNA polymerases"/>
    <property type="match status" value="1"/>
</dbReference>
<dbReference type="InterPro" id="IPR012337">
    <property type="entry name" value="RNaseH-like_sf"/>
</dbReference>
<dbReference type="GO" id="GO:0003676">
    <property type="term" value="F:nucleic acid binding"/>
    <property type="evidence" value="ECO:0007669"/>
    <property type="project" value="InterPro"/>
</dbReference>
<organism evidence="2">
    <name type="scientific">Tanacetum cinerariifolium</name>
    <name type="common">Dalmatian daisy</name>
    <name type="synonym">Chrysanthemum cinerariifolium</name>
    <dbReference type="NCBI Taxonomy" id="118510"/>
    <lineage>
        <taxon>Eukaryota</taxon>
        <taxon>Viridiplantae</taxon>
        <taxon>Streptophyta</taxon>
        <taxon>Embryophyta</taxon>
        <taxon>Tracheophyta</taxon>
        <taxon>Spermatophyta</taxon>
        <taxon>Magnoliopsida</taxon>
        <taxon>eudicotyledons</taxon>
        <taxon>Gunneridae</taxon>
        <taxon>Pentapetalae</taxon>
        <taxon>asterids</taxon>
        <taxon>campanulids</taxon>
        <taxon>Asterales</taxon>
        <taxon>Asteraceae</taxon>
        <taxon>Asteroideae</taxon>
        <taxon>Anthemideae</taxon>
        <taxon>Anthemidinae</taxon>
        <taxon>Tanacetum</taxon>
    </lineage>
</organism>
<reference evidence="2" key="1">
    <citation type="journal article" date="2019" name="Sci. Rep.">
        <title>Draft genome of Tanacetum cinerariifolium, the natural source of mosquito coil.</title>
        <authorList>
            <person name="Yamashiro T."/>
            <person name="Shiraishi A."/>
            <person name="Satake H."/>
            <person name="Nakayama K."/>
        </authorList>
    </citation>
    <scope>NUCLEOTIDE SEQUENCE</scope>
</reference>
<sequence>MPNNVKTYDESDDLEDHLKIFQATVKVERWAMPTWYHMFNSTLTGSARQKKSIKDLIKIHHIKQREGESMENFMQRFKAESRHVKGAPKCMRIFEFMHEITNPELIKRMHDNILVLVDKIMRITIAFLWEEVEASKHARKKAPSEKKMRAEGPMIIEAEIGGHFIHRIYVDGGSTSEILYEHCFNRLRSEVKNQMVLATTPLIGFSGEIIWPMGQILLPVKIGDAKHFTSTWMNFMVVKPSSPYNGIIGRPRVRKIQAVPSTAYKMLKFSVLGGVLTLWSSKIIQLDCTMVSGPRAWPSDVIQATEERIKVAIHLEYLEQIITIGSTLIEEGRKALCDLLRHNLDVFTWKPADMTGVLRHIAKHRLNVSEGCSPKCIKKSDFQWTTKAEAAFKEIKNLIAELPTLTAPIEKEEFIMYLAAAWKAVSAGLLTKREAKQMQVCFVSRALQGPDINHTSIEKLMLALVHASKQLKRYLQAHTIIVIINKPIKQILSKPEVAGRLQKWSIELVERLEDDSLDAPMETEEELLDPWTQFVDGSFYIDGSGAGLMLTNPKGAEFTYALRFKFDATNNKAEYEALIAGLRIREQMGHACRIKVHGSKGHTDRILLANDAHKCKKIDKGMPRLPSSLPYAKKPAAKIESHHVPRPFYKWGIDIAGPFPKGPGKVKFLIVEMDYFTKWIEAKPVATIIGNEVKKFVWDNIVCRFGLPEEIIFDNEKQFRDKPFKNWCEKLCIRQCFAFVKHPQANGLVERANKSLREGIKVRPDERSKDWIKELPYVLWAHRIMIMSSNRDTPFSLTYGTKAVIPAKIGMPLIRTSKVDILQNDEALEINLDLLEERREQAAICEAKSKAKIEKYYNFKVRNISFKPGDLVYRSNEASHAKRVGSLAPSGKDYMK</sequence>
<dbReference type="InterPro" id="IPR021109">
    <property type="entry name" value="Peptidase_aspartic_dom_sf"/>
</dbReference>
<dbReference type="GO" id="GO:0015074">
    <property type="term" value="P:DNA integration"/>
    <property type="evidence" value="ECO:0007669"/>
    <property type="project" value="InterPro"/>
</dbReference>
<dbReference type="GO" id="GO:0003964">
    <property type="term" value="F:RNA-directed DNA polymerase activity"/>
    <property type="evidence" value="ECO:0007669"/>
    <property type="project" value="UniProtKB-KW"/>
</dbReference>
<dbReference type="PANTHER" id="PTHR48475:SF2">
    <property type="entry name" value="RIBONUCLEASE H"/>
    <property type="match status" value="1"/>
</dbReference>
<evidence type="ECO:0000259" key="1">
    <source>
        <dbReference type="PROSITE" id="PS50994"/>
    </source>
</evidence>
<dbReference type="InterPro" id="IPR043502">
    <property type="entry name" value="DNA/RNA_pol_sf"/>
</dbReference>
<dbReference type="Pfam" id="PF17919">
    <property type="entry name" value="RT_RNaseH_2"/>
    <property type="match status" value="1"/>
</dbReference>
<dbReference type="SUPFAM" id="SSF53098">
    <property type="entry name" value="Ribonuclease H-like"/>
    <property type="match status" value="2"/>
</dbReference>
<comment type="caution">
    <text evidence="2">The sequence shown here is derived from an EMBL/GenBank/DDBJ whole genome shotgun (WGS) entry which is preliminary data.</text>
</comment>
<keyword evidence="2" id="KW-0695">RNA-directed DNA polymerase</keyword>
<dbReference type="AlphaFoldDB" id="A0A6L2KGL6"/>
<gene>
    <name evidence="2" type="ORF">Tci_019002</name>
</gene>
<protein>
    <submittedName>
        <fullName evidence="2">Reverse transcriptase domain-containing protein</fullName>
    </submittedName>
</protein>
<feature type="domain" description="Integrase catalytic" evidence="1">
    <location>
        <begin position="643"/>
        <end position="802"/>
    </location>
</feature>
<dbReference type="InterPro" id="IPR041577">
    <property type="entry name" value="RT_RNaseH_2"/>
</dbReference>
<dbReference type="EMBL" id="BKCJ010002211">
    <property type="protein sequence ID" value="GEU47024.1"/>
    <property type="molecule type" value="Genomic_DNA"/>
</dbReference>
<keyword evidence="2" id="KW-0808">Transferase</keyword>
<dbReference type="Gene3D" id="2.40.70.10">
    <property type="entry name" value="Acid Proteases"/>
    <property type="match status" value="1"/>
</dbReference>
<evidence type="ECO:0000313" key="2">
    <source>
        <dbReference type="EMBL" id="GEU47024.1"/>
    </source>
</evidence>
<dbReference type="Gene3D" id="3.30.420.10">
    <property type="entry name" value="Ribonuclease H-like superfamily/Ribonuclease H"/>
    <property type="match status" value="2"/>
</dbReference>
<name>A0A6L2KGL6_TANCI</name>
<dbReference type="PANTHER" id="PTHR48475">
    <property type="entry name" value="RIBONUCLEASE H"/>
    <property type="match status" value="1"/>
</dbReference>
<dbReference type="Pfam" id="PF00665">
    <property type="entry name" value="rve"/>
    <property type="match status" value="1"/>
</dbReference>
<dbReference type="InterPro" id="IPR001584">
    <property type="entry name" value="Integrase_cat-core"/>
</dbReference>
<dbReference type="PROSITE" id="PS50994">
    <property type="entry name" value="INTEGRASE"/>
    <property type="match status" value="1"/>
</dbReference>
<accession>A0A6L2KGL6</accession>
<dbReference type="InterPro" id="IPR036397">
    <property type="entry name" value="RNaseH_sf"/>
</dbReference>
<keyword evidence="2" id="KW-0548">Nucleotidyltransferase</keyword>